<dbReference type="Proteomes" id="UP001212498">
    <property type="component" value="Unassembled WGS sequence"/>
</dbReference>
<dbReference type="EMBL" id="JAPNUD010000076">
    <property type="protein sequence ID" value="MDA0643768.1"/>
    <property type="molecule type" value="Genomic_DNA"/>
</dbReference>
<organism evidence="2 3">
    <name type="scientific">Nonomuraea ferruginea</name>
    <dbReference type="NCBI Taxonomy" id="46174"/>
    <lineage>
        <taxon>Bacteria</taxon>
        <taxon>Bacillati</taxon>
        <taxon>Actinomycetota</taxon>
        <taxon>Actinomycetes</taxon>
        <taxon>Streptosporangiales</taxon>
        <taxon>Streptosporangiaceae</taxon>
        <taxon>Nonomuraea</taxon>
    </lineage>
</organism>
<evidence type="ECO:0008006" key="4">
    <source>
        <dbReference type="Google" id="ProtNLM"/>
    </source>
</evidence>
<evidence type="ECO:0000313" key="2">
    <source>
        <dbReference type="EMBL" id="MDA0643768.1"/>
    </source>
</evidence>
<gene>
    <name evidence="2" type="ORF">OUY24_24330</name>
</gene>
<evidence type="ECO:0000313" key="3">
    <source>
        <dbReference type="Proteomes" id="UP001212498"/>
    </source>
</evidence>
<keyword evidence="3" id="KW-1185">Reference proteome</keyword>
<dbReference type="RefSeq" id="WP_148035339.1">
    <property type="nucleotide sequence ID" value="NZ_BAABFD010000017.1"/>
</dbReference>
<sequence>MKQLLAIAGFVVTMAAAPLAASAAADHLPIHRGKFLFHSDCITAGQQGIDRGHWSRYQCAEGWLWNLWTDR</sequence>
<name>A0ABT4T2M9_9ACTN</name>
<feature type="chain" id="PRO_5047137235" description="Chitin-binding type-3 domain-containing protein" evidence="1">
    <location>
        <begin position="24"/>
        <end position="71"/>
    </location>
</feature>
<keyword evidence="1" id="KW-0732">Signal</keyword>
<evidence type="ECO:0000256" key="1">
    <source>
        <dbReference type="SAM" id="SignalP"/>
    </source>
</evidence>
<feature type="signal peptide" evidence="1">
    <location>
        <begin position="1"/>
        <end position="23"/>
    </location>
</feature>
<accession>A0ABT4T2M9</accession>
<reference evidence="2 3" key="1">
    <citation type="submission" date="2022-11" db="EMBL/GenBank/DDBJ databases">
        <title>Nonomuraea corallina sp. nov., a new species of the genus Nonomuraea isolated from sea side sediment in Thai sea.</title>
        <authorList>
            <person name="Ngamcharungchit C."/>
            <person name="Matsumoto A."/>
            <person name="Suriyachadkun C."/>
            <person name="Panbangred W."/>
            <person name="Inahashi Y."/>
            <person name="Intra B."/>
        </authorList>
    </citation>
    <scope>NUCLEOTIDE SEQUENCE [LARGE SCALE GENOMIC DNA]</scope>
    <source>
        <strain evidence="2 3">DSM 43553</strain>
    </source>
</reference>
<comment type="caution">
    <text evidence="2">The sequence shown here is derived from an EMBL/GenBank/DDBJ whole genome shotgun (WGS) entry which is preliminary data.</text>
</comment>
<protein>
    <recommendedName>
        <fullName evidence="4">Chitin-binding type-3 domain-containing protein</fullName>
    </recommendedName>
</protein>
<proteinExistence type="predicted"/>